<feature type="transmembrane region" description="Helical" evidence="1">
    <location>
        <begin position="34"/>
        <end position="54"/>
    </location>
</feature>
<feature type="transmembrane region" description="Helical" evidence="1">
    <location>
        <begin position="66"/>
        <end position="83"/>
    </location>
</feature>
<evidence type="ECO:0000259" key="2">
    <source>
        <dbReference type="PROSITE" id="PS50234"/>
    </source>
</evidence>
<keyword evidence="1" id="KW-1133">Transmembrane helix</keyword>
<dbReference type="PANTHER" id="PTHR37947">
    <property type="entry name" value="BLL2462 PROTEIN"/>
    <property type="match status" value="1"/>
</dbReference>
<dbReference type="RefSeq" id="WP_406696675.1">
    <property type="nucleotide sequence ID" value="NZ_CP155447.1"/>
</dbReference>
<dbReference type="InterPro" id="IPR002035">
    <property type="entry name" value="VWF_A"/>
</dbReference>
<dbReference type="PROSITE" id="PS50234">
    <property type="entry name" value="VWFA"/>
    <property type="match status" value="1"/>
</dbReference>
<sequence length="799" mass="89690">MIEWLLLKIADRLGVEPARAGEAIVPQIRFEQPWPQAVCIFIVLATVALIVWLYRREGNASFLYKMGLATLRITLVLLTLFMLSEAVLSVERTGLPYFVVMVDDSASTHVADQYANPSTKTALTDLTKKADPSRLEVAKAWLERDDAQILRELQKQNKVRLYLVSSSARMLAEVDKADEVQPAIEKLRKVEAIGGQTQLGEGVRQVLTELRGAPPSAILLLSDGQTTDGIGLAKAAELAARKGVPLYTIGLGDPEPARDLELTELLVDEVVFVDDMVRFQAKLLSRGFAGQEVVIRLKERDRTSSDPQSTRELESIRVKAPPDGQPLRVEIGHRPKETGDVTYTLEVDPRPRELQAENNRIVRTINVRKEKLKVLLVDGEPRYEYRYLKNYLEREETIDLSVLLISSDPEYSEQDRFALPTFPAAKEDLFAYDVVLLGDADPSYLSVSQMQNLSDFVTEKGGGLLFMAGAGFNPLHYKATPLEVLLPIELAEARDPTAVGNAITAFRPELTGEGRASPIFRFGDDEASSTQIWQNLPELYWYMETPRKKPAAVALAEHPTQIGPDGKLPIFLYQFVGSGKTMFSAVDDTWRWRFRGGDRYFDRYWIQTIRFLARTKLTGQKQAEIETDRRRYQRNQPIQIRVRFPNPALAPTRGEVVVQIERKGQGPRKLTLKQSPGTRNLFEGALAQASEGEYEVRLLPPPVLVGPAPLATFRVDAPAGEMERVQMNEAELIRAATTTAGKFYTPENTATLLKDLPKPQKVPLDTDPPIPLWNTWPILVLFLTVIGAEWVLRKRKQMV</sequence>
<dbReference type="InterPro" id="IPR029062">
    <property type="entry name" value="Class_I_gatase-like"/>
</dbReference>
<evidence type="ECO:0000313" key="3">
    <source>
        <dbReference type="EMBL" id="XBH03931.1"/>
    </source>
</evidence>
<dbReference type="CDD" id="cd00198">
    <property type="entry name" value="vWFA"/>
    <property type="match status" value="1"/>
</dbReference>
<feature type="transmembrane region" description="Helical" evidence="1">
    <location>
        <begin position="773"/>
        <end position="792"/>
    </location>
</feature>
<dbReference type="Pfam" id="PF00092">
    <property type="entry name" value="VWA"/>
    <property type="match status" value="1"/>
</dbReference>
<dbReference type="SUPFAM" id="SSF52317">
    <property type="entry name" value="Class I glutamine amidotransferase-like"/>
    <property type="match status" value="1"/>
</dbReference>
<dbReference type="SMART" id="SM00327">
    <property type="entry name" value="VWA"/>
    <property type="match status" value="1"/>
</dbReference>
<feature type="domain" description="VWFA" evidence="2">
    <location>
        <begin position="97"/>
        <end position="261"/>
    </location>
</feature>
<dbReference type="InterPro" id="IPR036465">
    <property type="entry name" value="vWFA_dom_sf"/>
</dbReference>
<organism evidence="3">
    <name type="scientific">Singulisphaera sp. Ch08</name>
    <dbReference type="NCBI Taxonomy" id="3120278"/>
    <lineage>
        <taxon>Bacteria</taxon>
        <taxon>Pseudomonadati</taxon>
        <taxon>Planctomycetota</taxon>
        <taxon>Planctomycetia</taxon>
        <taxon>Isosphaerales</taxon>
        <taxon>Isosphaeraceae</taxon>
        <taxon>Singulisphaera</taxon>
    </lineage>
</organism>
<name>A0AAU7CH04_9BACT</name>
<keyword evidence="1" id="KW-0472">Membrane</keyword>
<dbReference type="SUPFAM" id="SSF53300">
    <property type="entry name" value="vWA-like"/>
    <property type="match status" value="1"/>
</dbReference>
<keyword evidence="1" id="KW-0812">Transmembrane</keyword>
<protein>
    <submittedName>
        <fullName evidence="3">VWA domain-containing protein</fullName>
    </submittedName>
</protein>
<accession>A0AAU7CH04</accession>
<proteinExistence type="predicted"/>
<evidence type="ECO:0000256" key="1">
    <source>
        <dbReference type="SAM" id="Phobius"/>
    </source>
</evidence>
<dbReference type="EMBL" id="CP155447">
    <property type="protein sequence ID" value="XBH03931.1"/>
    <property type="molecule type" value="Genomic_DNA"/>
</dbReference>
<gene>
    <name evidence="3" type="ORF">V5E97_37380</name>
</gene>
<dbReference type="Gene3D" id="3.40.50.410">
    <property type="entry name" value="von Willebrand factor, type A domain"/>
    <property type="match status" value="1"/>
</dbReference>
<dbReference type="Gene3D" id="3.40.50.880">
    <property type="match status" value="1"/>
</dbReference>
<dbReference type="PANTHER" id="PTHR37947:SF1">
    <property type="entry name" value="BLL2462 PROTEIN"/>
    <property type="match status" value="1"/>
</dbReference>
<dbReference type="AlphaFoldDB" id="A0AAU7CH04"/>
<reference evidence="3" key="1">
    <citation type="submission" date="2024-05" db="EMBL/GenBank/DDBJ databases">
        <title>Planctomycetes of the genus Singulisphaera possess chitinolytic capabilities.</title>
        <authorList>
            <person name="Ivanova A."/>
        </authorList>
    </citation>
    <scope>NUCLEOTIDE SEQUENCE</scope>
    <source>
        <strain evidence="3">Ch08T</strain>
    </source>
</reference>